<keyword evidence="11" id="KW-1185">Reference proteome</keyword>
<dbReference type="PANTHER" id="PTHR43071">
    <property type="entry name" value="2-AMINO-4-HYDROXY-6-HYDROXYMETHYLDIHYDROPTERIDINE PYROPHOSPHOKINASE"/>
    <property type="match status" value="1"/>
</dbReference>
<dbReference type="GO" id="GO:0003848">
    <property type="term" value="F:2-amino-4-hydroxy-6-hydroxymethyldihydropteridine diphosphokinase activity"/>
    <property type="evidence" value="ECO:0007669"/>
    <property type="project" value="UniProtKB-EC"/>
</dbReference>
<evidence type="ECO:0000256" key="7">
    <source>
        <dbReference type="ARBA" id="ARBA00022840"/>
    </source>
</evidence>
<dbReference type="UniPathway" id="UPA00077">
    <property type="reaction ID" value="UER00155"/>
</dbReference>
<evidence type="ECO:0000313" key="11">
    <source>
        <dbReference type="Proteomes" id="UP000198832"/>
    </source>
</evidence>
<sequence>MTETPNPNIIDADTLTGEMRPIRRVVLSLGSNLGDRFSNLQGALDALADTPDVWVTGVSPVYETTPVDSPEDASLFLNAVVLADTTLSAHRLLDRALAVEDAFDRQRSEVKNAPRTLDIDLIVVGDRFSDTDELRLPHPRAAERSFVLRPWFDLESDAEIPGVGMVAELLEKTGDEGVVRRDDLVLDLS</sequence>
<dbReference type="GO" id="GO:0046656">
    <property type="term" value="P:folic acid biosynthetic process"/>
    <property type="evidence" value="ECO:0007669"/>
    <property type="project" value="UniProtKB-KW"/>
</dbReference>
<dbReference type="Proteomes" id="UP000198832">
    <property type="component" value="Unassembled WGS sequence"/>
</dbReference>
<keyword evidence="7" id="KW-0067">ATP-binding</keyword>
<comment type="pathway">
    <text evidence="2">Cofactor biosynthesis; tetrahydrofolate biosynthesis; 2-amino-4-hydroxy-6-hydroxymethyl-7,8-dihydropteridine diphosphate from 7,8-dihydroneopterin triphosphate: step 4/4.</text>
</comment>
<comment type="catalytic activity">
    <reaction evidence="1">
        <text>6-hydroxymethyl-7,8-dihydropterin + ATP = (7,8-dihydropterin-6-yl)methyl diphosphate + AMP + H(+)</text>
        <dbReference type="Rhea" id="RHEA:11412"/>
        <dbReference type="ChEBI" id="CHEBI:15378"/>
        <dbReference type="ChEBI" id="CHEBI:30616"/>
        <dbReference type="ChEBI" id="CHEBI:44841"/>
        <dbReference type="ChEBI" id="CHEBI:72950"/>
        <dbReference type="ChEBI" id="CHEBI:456215"/>
        <dbReference type="EC" id="2.7.6.3"/>
    </reaction>
</comment>
<dbReference type="GO" id="GO:0005524">
    <property type="term" value="F:ATP binding"/>
    <property type="evidence" value="ECO:0007669"/>
    <property type="project" value="UniProtKB-KW"/>
</dbReference>
<dbReference type="Pfam" id="PF01288">
    <property type="entry name" value="HPPK"/>
    <property type="match status" value="1"/>
</dbReference>
<dbReference type="NCBIfam" id="TIGR01498">
    <property type="entry name" value="folK"/>
    <property type="match status" value="1"/>
</dbReference>
<evidence type="ECO:0000256" key="4">
    <source>
        <dbReference type="ARBA" id="ARBA00022679"/>
    </source>
</evidence>
<proteinExistence type="predicted"/>
<dbReference type="GO" id="GO:0046654">
    <property type="term" value="P:tetrahydrofolate biosynthetic process"/>
    <property type="evidence" value="ECO:0007669"/>
    <property type="project" value="UniProtKB-UniPathway"/>
</dbReference>
<dbReference type="GO" id="GO:0016301">
    <property type="term" value="F:kinase activity"/>
    <property type="evidence" value="ECO:0007669"/>
    <property type="project" value="UniProtKB-KW"/>
</dbReference>
<organism evidence="10 11">
    <name type="scientific">Nocardioides terrae</name>
    <dbReference type="NCBI Taxonomy" id="574651"/>
    <lineage>
        <taxon>Bacteria</taxon>
        <taxon>Bacillati</taxon>
        <taxon>Actinomycetota</taxon>
        <taxon>Actinomycetes</taxon>
        <taxon>Propionibacteriales</taxon>
        <taxon>Nocardioidaceae</taxon>
        <taxon>Nocardioides</taxon>
    </lineage>
</organism>
<keyword evidence="8" id="KW-0289">Folate biosynthesis</keyword>
<dbReference type="InterPro" id="IPR000550">
    <property type="entry name" value="Hppk"/>
</dbReference>
<dbReference type="InterPro" id="IPR035907">
    <property type="entry name" value="Hppk_sf"/>
</dbReference>
<name>A0A1I1H872_9ACTN</name>
<evidence type="ECO:0000259" key="9">
    <source>
        <dbReference type="PROSITE" id="PS00794"/>
    </source>
</evidence>
<protein>
    <recommendedName>
        <fullName evidence="3">2-amino-4-hydroxy-6-hydroxymethyldihydropteridine diphosphokinase</fullName>
        <ecNumber evidence="3">2.7.6.3</ecNumber>
    </recommendedName>
</protein>
<dbReference type="EMBL" id="FOLB01000004">
    <property type="protein sequence ID" value="SFC20154.1"/>
    <property type="molecule type" value="Genomic_DNA"/>
</dbReference>
<evidence type="ECO:0000313" key="10">
    <source>
        <dbReference type="EMBL" id="SFC20154.1"/>
    </source>
</evidence>
<evidence type="ECO:0000256" key="3">
    <source>
        <dbReference type="ARBA" id="ARBA00013253"/>
    </source>
</evidence>
<evidence type="ECO:0000256" key="1">
    <source>
        <dbReference type="ARBA" id="ARBA00000198"/>
    </source>
</evidence>
<dbReference type="SUPFAM" id="SSF55083">
    <property type="entry name" value="6-hydroxymethyl-7,8-dihydropterin pyrophosphokinase, HPPK"/>
    <property type="match status" value="1"/>
</dbReference>
<feature type="domain" description="7,8-dihydro-6-hydroxymethylpterin-pyrophosphokinase" evidence="9">
    <location>
        <begin position="111"/>
        <end position="122"/>
    </location>
</feature>
<dbReference type="STRING" id="574651.SAMN04487968_104228"/>
<keyword evidence="6 10" id="KW-0418">Kinase</keyword>
<evidence type="ECO:0000256" key="6">
    <source>
        <dbReference type="ARBA" id="ARBA00022777"/>
    </source>
</evidence>
<evidence type="ECO:0000256" key="8">
    <source>
        <dbReference type="ARBA" id="ARBA00022909"/>
    </source>
</evidence>
<dbReference type="PROSITE" id="PS00794">
    <property type="entry name" value="HPPK"/>
    <property type="match status" value="1"/>
</dbReference>
<dbReference type="CDD" id="cd00483">
    <property type="entry name" value="HPPK"/>
    <property type="match status" value="1"/>
</dbReference>
<dbReference type="AlphaFoldDB" id="A0A1I1H872"/>
<keyword evidence="4" id="KW-0808">Transferase</keyword>
<reference evidence="10 11" key="1">
    <citation type="submission" date="2016-10" db="EMBL/GenBank/DDBJ databases">
        <authorList>
            <person name="de Groot N.N."/>
        </authorList>
    </citation>
    <scope>NUCLEOTIDE SEQUENCE [LARGE SCALE GENOMIC DNA]</scope>
    <source>
        <strain evidence="10 11">CGMCC 1.7056</strain>
    </source>
</reference>
<evidence type="ECO:0000256" key="5">
    <source>
        <dbReference type="ARBA" id="ARBA00022741"/>
    </source>
</evidence>
<dbReference type="Gene3D" id="3.30.70.560">
    <property type="entry name" value="7,8-Dihydro-6-hydroxymethylpterin-pyrophosphokinase HPPK"/>
    <property type="match status" value="1"/>
</dbReference>
<keyword evidence="5" id="KW-0547">Nucleotide-binding</keyword>
<accession>A0A1I1H872</accession>
<dbReference type="RefSeq" id="WP_091122049.1">
    <property type="nucleotide sequence ID" value="NZ_FOLB01000004.1"/>
</dbReference>
<evidence type="ECO:0000256" key="2">
    <source>
        <dbReference type="ARBA" id="ARBA00005051"/>
    </source>
</evidence>
<dbReference type="EC" id="2.7.6.3" evidence="3"/>
<dbReference type="OrthoDB" id="9808041at2"/>
<gene>
    <name evidence="10" type="ORF">SAMN04487968_104228</name>
</gene>
<dbReference type="PANTHER" id="PTHR43071:SF1">
    <property type="entry name" value="2-AMINO-4-HYDROXY-6-HYDROXYMETHYLDIHYDROPTERIDINE PYROPHOSPHOKINASE"/>
    <property type="match status" value="1"/>
</dbReference>